<dbReference type="OrthoDB" id="9554545at2"/>
<sequence length="64" mass="7181">MNQSLSLPPTSLHQPISALEETLVISAQQVPNALLARLIQEVKHEAQSTLTAYNRTHNRHNRGR</sequence>
<dbReference type="RefSeq" id="WP_144853062.1">
    <property type="nucleotide sequence ID" value="NZ_VMRJ01000008.1"/>
</dbReference>
<protein>
    <submittedName>
        <fullName evidence="1">Uncharacterized protein</fullName>
    </submittedName>
</protein>
<dbReference type="AlphaFoldDB" id="A0A558BKB5"/>
<organism evidence="1 2">
    <name type="scientific">Hymenobacter setariae</name>
    <dbReference type="NCBI Taxonomy" id="2594794"/>
    <lineage>
        <taxon>Bacteria</taxon>
        <taxon>Pseudomonadati</taxon>
        <taxon>Bacteroidota</taxon>
        <taxon>Cytophagia</taxon>
        <taxon>Cytophagales</taxon>
        <taxon>Hymenobacteraceae</taxon>
        <taxon>Hymenobacter</taxon>
    </lineage>
</organism>
<comment type="caution">
    <text evidence="1">The sequence shown here is derived from an EMBL/GenBank/DDBJ whole genome shotgun (WGS) entry which is preliminary data.</text>
</comment>
<evidence type="ECO:0000313" key="1">
    <source>
        <dbReference type="EMBL" id="TVT36938.1"/>
    </source>
</evidence>
<reference evidence="1 2" key="1">
    <citation type="submission" date="2019-07" db="EMBL/GenBank/DDBJ databases">
        <title>Hymenobacter sp. straun FUR1 Genome sequencing and assembly.</title>
        <authorList>
            <person name="Chhetri G."/>
        </authorList>
    </citation>
    <scope>NUCLEOTIDE SEQUENCE [LARGE SCALE GENOMIC DNA]</scope>
    <source>
        <strain evidence="1 2">Fur1</strain>
    </source>
</reference>
<accession>A0A558BKB5</accession>
<dbReference type="EMBL" id="VMRJ01000008">
    <property type="protein sequence ID" value="TVT36938.1"/>
    <property type="molecule type" value="Genomic_DNA"/>
</dbReference>
<evidence type="ECO:0000313" key="2">
    <source>
        <dbReference type="Proteomes" id="UP000317624"/>
    </source>
</evidence>
<dbReference type="Proteomes" id="UP000317624">
    <property type="component" value="Unassembled WGS sequence"/>
</dbReference>
<name>A0A558BKB5_9BACT</name>
<gene>
    <name evidence="1" type="ORF">FNT36_24015</name>
</gene>
<dbReference type="NCBIfam" id="NF041705">
    <property type="entry name" value="RIPP_cyclo_YhhA"/>
    <property type="match status" value="1"/>
</dbReference>
<keyword evidence="2" id="KW-1185">Reference proteome</keyword>
<proteinExistence type="predicted"/>